<dbReference type="RefSeq" id="YP_010086446.1">
    <property type="nucleotide sequence ID" value="NC_055455.1"/>
</dbReference>
<dbReference type="GeneID" id="65101725"/>
<proteinExistence type="predicted"/>
<dbReference type="InterPro" id="IPR003497">
    <property type="entry name" value="BRO_N_domain"/>
</dbReference>
<evidence type="ECO:0000313" key="3">
    <source>
        <dbReference type="Proteomes" id="UP000503509"/>
    </source>
</evidence>
<keyword evidence="3" id="KW-1185">Reference proteome</keyword>
<reference evidence="2 3" key="1">
    <citation type="submission" date="2018-08" db="EMBL/GenBank/DDBJ databases">
        <title>Sequence analysis of the African armyworm, Spodoptera exempta nucleopolyhedrovirus.</title>
        <authorList>
            <person name="Escasa S.R."/>
            <person name="Mowery J.D."/>
            <person name="Bauchan G.R."/>
            <person name="Harrison R.L."/>
            <person name="Cory J.S."/>
        </authorList>
    </citation>
    <scope>NUCLEOTIDE SEQUENCE [LARGE SCALE GENOMIC DNA]</scope>
    <source>
        <strain evidence="2 3">244.1</strain>
    </source>
</reference>
<name>A0A410S7L9_9ABAC</name>
<sequence>MRHEGSLSNSIATSKMALLKKSCNIGGAPAEVWIVEVEKDKFMYGGHGIAEFLGYAKPWNALKQHVKPHWTMKWDEIKDTLKQGPLMTSPEQIQLPANWHPETLFVLVAITQFLTYYTQCVITLKVYKDACRLLRFSLHPLLNLNTRISFISSCLLLTENTNLVVLTGKFG</sequence>
<dbReference type="EMBL" id="MH717816">
    <property type="protein sequence ID" value="QAT90314.1"/>
    <property type="molecule type" value="Genomic_DNA"/>
</dbReference>
<dbReference type="Pfam" id="PF02498">
    <property type="entry name" value="Bro-N"/>
    <property type="match status" value="1"/>
</dbReference>
<accession>A0A410S7L9</accession>
<organism evidence="2 3">
    <name type="scientific">Spodoptera exempta nucleopolyhedrovirus</name>
    <dbReference type="NCBI Taxonomy" id="1242863"/>
    <lineage>
        <taxon>Viruses</taxon>
        <taxon>Viruses incertae sedis</taxon>
        <taxon>Naldaviricetes</taxon>
        <taxon>Lefavirales</taxon>
        <taxon>Baculoviridae</taxon>
        <taxon>Alphabaculovirus</taxon>
        <taxon>Alphabaculovirus spexemptae</taxon>
    </lineage>
</organism>
<evidence type="ECO:0000259" key="1">
    <source>
        <dbReference type="Pfam" id="PF02498"/>
    </source>
</evidence>
<protein>
    <submittedName>
        <fullName evidence="2">Baculovirus repeated ORF</fullName>
    </submittedName>
</protein>
<dbReference type="Proteomes" id="UP000503509">
    <property type="component" value="Genome"/>
</dbReference>
<dbReference type="KEGG" id="vg:65101725"/>
<evidence type="ECO:0000313" key="2">
    <source>
        <dbReference type="EMBL" id="QAT90314.1"/>
    </source>
</evidence>
<gene>
    <name evidence="2" type="primary">bro-c</name>
</gene>
<feature type="domain" description="Bro-N" evidence="1">
    <location>
        <begin position="31"/>
        <end position="106"/>
    </location>
</feature>